<keyword evidence="2" id="KW-1185">Reference proteome</keyword>
<evidence type="ECO:0000313" key="2">
    <source>
        <dbReference type="Proteomes" id="UP001148838"/>
    </source>
</evidence>
<accession>A0ABQ8S8W3</accession>
<dbReference type="EMBL" id="JAJSOF020000033">
    <property type="protein sequence ID" value="KAJ4430309.1"/>
    <property type="molecule type" value="Genomic_DNA"/>
</dbReference>
<sequence>MAGLCEGGNEPVGSLKAIYMKCKNLGLFKAEWEAHLQHANNCRVLALSANPYVTATRDLITECNGYVKSLQLIEASDVIKDPRTSLYDARRIREKLREKELQAKFLA</sequence>
<dbReference type="Proteomes" id="UP001148838">
    <property type="component" value="Unassembled WGS sequence"/>
</dbReference>
<name>A0ABQ8S8W3_PERAM</name>
<evidence type="ECO:0000313" key="1">
    <source>
        <dbReference type="EMBL" id="KAJ4430309.1"/>
    </source>
</evidence>
<organism evidence="1 2">
    <name type="scientific">Periplaneta americana</name>
    <name type="common">American cockroach</name>
    <name type="synonym">Blatta americana</name>
    <dbReference type="NCBI Taxonomy" id="6978"/>
    <lineage>
        <taxon>Eukaryota</taxon>
        <taxon>Metazoa</taxon>
        <taxon>Ecdysozoa</taxon>
        <taxon>Arthropoda</taxon>
        <taxon>Hexapoda</taxon>
        <taxon>Insecta</taxon>
        <taxon>Pterygota</taxon>
        <taxon>Neoptera</taxon>
        <taxon>Polyneoptera</taxon>
        <taxon>Dictyoptera</taxon>
        <taxon>Blattodea</taxon>
        <taxon>Blattoidea</taxon>
        <taxon>Blattidae</taxon>
        <taxon>Blattinae</taxon>
        <taxon>Periplaneta</taxon>
    </lineage>
</organism>
<reference evidence="1 2" key="1">
    <citation type="journal article" date="2022" name="Allergy">
        <title>Genome assembly and annotation of Periplaneta americana reveal a comprehensive cockroach allergen profile.</title>
        <authorList>
            <person name="Wang L."/>
            <person name="Xiong Q."/>
            <person name="Saelim N."/>
            <person name="Wang L."/>
            <person name="Nong W."/>
            <person name="Wan A.T."/>
            <person name="Shi M."/>
            <person name="Liu X."/>
            <person name="Cao Q."/>
            <person name="Hui J.H.L."/>
            <person name="Sookrung N."/>
            <person name="Leung T.F."/>
            <person name="Tungtrongchitr A."/>
            <person name="Tsui S.K.W."/>
        </authorList>
    </citation>
    <scope>NUCLEOTIDE SEQUENCE [LARGE SCALE GENOMIC DNA]</scope>
    <source>
        <strain evidence="1">PWHHKU_190912</strain>
    </source>
</reference>
<protein>
    <submittedName>
        <fullName evidence="1">Uncharacterized protein</fullName>
    </submittedName>
</protein>
<proteinExistence type="predicted"/>
<comment type="caution">
    <text evidence="1">The sequence shown here is derived from an EMBL/GenBank/DDBJ whole genome shotgun (WGS) entry which is preliminary data.</text>
</comment>
<gene>
    <name evidence="1" type="ORF">ANN_22522</name>
</gene>